<dbReference type="OrthoDB" id="163794at2759"/>
<keyword evidence="3 7" id="KW-0812">Transmembrane</keyword>
<dbReference type="Proteomes" id="UP000320762">
    <property type="component" value="Unassembled WGS sequence"/>
</dbReference>
<evidence type="ECO:0000256" key="7">
    <source>
        <dbReference type="SAM" id="Phobius"/>
    </source>
</evidence>
<evidence type="ECO:0000256" key="1">
    <source>
        <dbReference type="ARBA" id="ARBA00004370"/>
    </source>
</evidence>
<evidence type="ECO:0000256" key="6">
    <source>
        <dbReference type="SAM" id="MobiDB-lite"/>
    </source>
</evidence>
<dbReference type="AlphaFoldDB" id="A0A550CAU1"/>
<organism evidence="8 9">
    <name type="scientific">Schizophyllum amplum</name>
    <dbReference type="NCBI Taxonomy" id="97359"/>
    <lineage>
        <taxon>Eukaryota</taxon>
        <taxon>Fungi</taxon>
        <taxon>Dikarya</taxon>
        <taxon>Basidiomycota</taxon>
        <taxon>Agaricomycotina</taxon>
        <taxon>Agaricomycetes</taxon>
        <taxon>Agaricomycetidae</taxon>
        <taxon>Agaricales</taxon>
        <taxon>Schizophyllaceae</taxon>
        <taxon>Schizophyllum</taxon>
    </lineage>
</organism>
<dbReference type="STRING" id="97359.A0A550CAU1"/>
<proteinExistence type="inferred from homology"/>
<reference evidence="8 9" key="1">
    <citation type="journal article" date="2019" name="New Phytol.">
        <title>Comparative genomics reveals unique wood-decay strategies and fruiting body development in the Schizophyllaceae.</title>
        <authorList>
            <person name="Almasi E."/>
            <person name="Sahu N."/>
            <person name="Krizsan K."/>
            <person name="Balint B."/>
            <person name="Kovacs G.M."/>
            <person name="Kiss B."/>
            <person name="Cseklye J."/>
            <person name="Drula E."/>
            <person name="Henrissat B."/>
            <person name="Nagy I."/>
            <person name="Chovatia M."/>
            <person name="Adam C."/>
            <person name="LaButti K."/>
            <person name="Lipzen A."/>
            <person name="Riley R."/>
            <person name="Grigoriev I.V."/>
            <person name="Nagy L.G."/>
        </authorList>
    </citation>
    <scope>NUCLEOTIDE SEQUENCE [LARGE SCALE GENOMIC DNA]</scope>
    <source>
        <strain evidence="8 9">NL-1724</strain>
    </source>
</reference>
<comment type="caution">
    <text evidence="8">The sequence shown here is derived from an EMBL/GenBank/DDBJ whole genome shotgun (WGS) entry which is preliminary data.</text>
</comment>
<comment type="similarity">
    <text evidence="2">Belongs to the FUN14 family.</text>
</comment>
<dbReference type="EMBL" id="VDMD01000015">
    <property type="protein sequence ID" value="TRM61894.1"/>
    <property type="molecule type" value="Genomic_DNA"/>
</dbReference>
<dbReference type="InterPro" id="IPR007014">
    <property type="entry name" value="FUN14"/>
</dbReference>
<protein>
    <submittedName>
        <fullName evidence="8">FUN14 family-domain-containing protein</fullName>
    </submittedName>
</protein>
<evidence type="ECO:0000256" key="2">
    <source>
        <dbReference type="ARBA" id="ARBA00009160"/>
    </source>
</evidence>
<sequence>MFSSSLFARHVCGASPQIFPRALPSSASHTFVFTGQRQGVRLASALAQKPATVQATASFRPARLFSSAAGVVAAGLGLFAFSQPIVCEGGSPRSVSPTPPPPAPAAAGDRKGTPPPPSSSVSLYELSFGTVAGICAGVFVKKGAKAVAFALGGVFVLLQYLGQVSVLKVDWTAMSRRFENLFYKTDANGVKRAPNVGSLWTWVVDFLTADFQPRASFLAGFVLGIRVG</sequence>
<gene>
    <name evidence="8" type="ORF">BD626DRAFT_459545</name>
</gene>
<evidence type="ECO:0000256" key="4">
    <source>
        <dbReference type="ARBA" id="ARBA00022989"/>
    </source>
</evidence>
<dbReference type="Pfam" id="PF04930">
    <property type="entry name" value="FUN14"/>
    <property type="match status" value="1"/>
</dbReference>
<keyword evidence="5 7" id="KW-0472">Membrane</keyword>
<evidence type="ECO:0000313" key="9">
    <source>
        <dbReference type="Proteomes" id="UP000320762"/>
    </source>
</evidence>
<feature type="transmembrane region" description="Helical" evidence="7">
    <location>
        <begin position="121"/>
        <end position="140"/>
    </location>
</feature>
<dbReference type="PANTHER" id="PTHR21346">
    <property type="entry name" value="FUN14 DOMAIN CONTAINING"/>
    <property type="match status" value="1"/>
</dbReference>
<keyword evidence="9" id="KW-1185">Reference proteome</keyword>
<keyword evidence="4 7" id="KW-1133">Transmembrane helix</keyword>
<dbReference type="GO" id="GO:0016020">
    <property type="term" value="C:membrane"/>
    <property type="evidence" value="ECO:0007669"/>
    <property type="project" value="UniProtKB-SubCell"/>
</dbReference>
<accession>A0A550CAU1</accession>
<feature type="region of interest" description="Disordered" evidence="6">
    <location>
        <begin position="90"/>
        <end position="118"/>
    </location>
</feature>
<dbReference type="PANTHER" id="PTHR21346:SF10">
    <property type="entry name" value="TRANSMEMBRANE PROTEIN"/>
    <property type="match status" value="1"/>
</dbReference>
<comment type="subcellular location">
    <subcellularLocation>
        <location evidence="1">Membrane</location>
    </subcellularLocation>
</comment>
<evidence type="ECO:0000256" key="3">
    <source>
        <dbReference type="ARBA" id="ARBA00022692"/>
    </source>
</evidence>
<name>A0A550CAU1_9AGAR</name>
<evidence type="ECO:0000313" key="8">
    <source>
        <dbReference type="EMBL" id="TRM61894.1"/>
    </source>
</evidence>
<feature type="transmembrane region" description="Helical" evidence="7">
    <location>
        <begin position="146"/>
        <end position="167"/>
    </location>
</feature>
<evidence type="ECO:0000256" key="5">
    <source>
        <dbReference type="ARBA" id="ARBA00023136"/>
    </source>
</evidence>